<dbReference type="AlphaFoldDB" id="A0A4Y9YWL2"/>
<feature type="compositionally biased region" description="Polar residues" evidence="1">
    <location>
        <begin position="242"/>
        <end position="259"/>
    </location>
</feature>
<feature type="domain" description="Sfi1 spindle body" evidence="2">
    <location>
        <begin position="327"/>
        <end position="436"/>
    </location>
</feature>
<reference evidence="3 4" key="1">
    <citation type="submission" date="2019-02" db="EMBL/GenBank/DDBJ databases">
        <title>Genome sequencing of the rare red list fungi Dentipellis fragilis.</title>
        <authorList>
            <person name="Buettner E."/>
            <person name="Kellner H."/>
        </authorList>
    </citation>
    <scope>NUCLEOTIDE SEQUENCE [LARGE SCALE GENOMIC DNA]</scope>
    <source>
        <strain evidence="3 4">DSM 105465</strain>
    </source>
</reference>
<feature type="compositionally biased region" description="Polar residues" evidence="1">
    <location>
        <begin position="200"/>
        <end position="211"/>
    </location>
</feature>
<dbReference type="Proteomes" id="UP000298327">
    <property type="component" value="Unassembled WGS sequence"/>
</dbReference>
<comment type="caution">
    <text evidence="3">The sequence shown here is derived from an EMBL/GenBank/DDBJ whole genome shotgun (WGS) entry which is preliminary data.</text>
</comment>
<dbReference type="Pfam" id="PF08457">
    <property type="entry name" value="Sfi1"/>
    <property type="match status" value="2"/>
</dbReference>
<dbReference type="PANTHER" id="PTHR24216">
    <property type="entry name" value="PAXILLIN-RELATED"/>
    <property type="match status" value="1"/>
</dbReference>
<proteinExistence type="predicted"/>
<feature type="region of interest" description="Disordered" evidence="1">
    <location>
        <begin position="963"/>
        <end position="1119"/>
    </location>
</feature>
<feature type="region of interest" description="Disordered" evidence="1">
    <location>
        <begin position="182"/>
        <end position="306"/>
    </location>
</feature>
<sequence length="1119" mass="129053">MSLPHFRPLRSSPPPKSSSYTNTLVAPTTAVSDISRSSAVSNPELASLTPDQVDFIDDVIKRASPSATTFLTVFKAYNDVLRERGLDPQNEVVYYSKLLKLGTLKGSNWGEKWRTVKAQNGYVAVSAPIATPAKANHLKQEPSARKPHAAHLLSRLKGLRGGEENRQAPAVFDDDETIQTEETEDIPAHRARPIPRRPVSPSQATELTNSLGIDLGTSYGDTSPPPTTIDHVPSSYPHRGITKSSAVSHSIKSLSTSPPSYGRPVQGTKTTLSTPATQRTVVDTPRTVTSQTKPPTRFPRQTTPKARPAEIVEAPKPRKSVINEEDAWAKVRMAQDEKEADRFREEKLVERCWDVWKQGFEWIITTGEQIDQARDTLVLRLAIHKWRTRLAQRRDFEQQVGKLADEKVLKTALDAWTAKLKQKKQLQWRNDMRARMKSVREKRESKLRKDAWAKWRQSYQSHLSGQHYTERLVLRSFNQWKQKLVLLDDQERIADEFAASREQQVVGRSWDMWRGAVELKNTEAVVNSRVMLRIARNVLARWKLRMTENRDADAFRDQSVMKAAIRSWKAARHRIRALERAPTNILLAKTMSWLLKQAWAVWQARLQKHEKMEEKALAFSTQGRSYLSSSMLKTWRRKYSNQQTALTFAVQYNHAQLQYRMMLTWRLHLRAKLKLVRQARLVEKYFLVRRAWMLWVQRSNEQKRERKLTEFKAAKAKKILISWLQQSKRRRHLRLAEQELQDRTDTRIMKSALSLWTNRIIALKLRAMIVAQKSDHAILGSYMAKWKAVCIRHVEELSLMESYQDVKREGHLTTEGMRRMFYKWLTAARSSRNRRILLEQREEDMKRVRLTAAWDKWRGHFKAERLRPLERTFNLQNENALMFRAFVTWHSKTKSLPAVRFHAANTKAKFWKAWRDAMPRALQGKEAREVDRKNVLAKAFDKWVQAHRTKIALRAVARARYMRLPTSSSRQQPTPSRSPYLPSTSPSRHVFPREPARPTSPEGDTDLDTEPEKPAIAQPRPQLARGRAGIASLLSSRPRTRLGTDTSPTRPRFSTRSTTTREPSPTRTATTRDPSPSRATRASRPPSSAGGRSSIWMELKEIQKRARTPTVRSHSPEPP</sequence>
<feature type="compositionally biased region" description="Polar residues" evidence="1">
    <location>
        <begin position="267"/>
        <end position="304"/>
    </location>
</feature>
<feature type="domain" description="Sfi1 spindle body" evidence="2">
    <location>
        <begin position="494"/>
        <end position="791"/>
    </location>
</feature>
<feature type="compositionally biased region" description="Low complexity" evidence="1">
    <location>
        <begin position="1044"/>
        <end position="1094"/>
    </location>
</feature>
<accession>A0A4Y9YWL2</accession>
<dbReference type="EMBL" id="SEOQ01000274">
    <property type="protein sequence ID" value="TFY66150.1"/>
    <property type="molecule type" value="Genomic_DNA"/>
</dbReference>
<protein>
    <recommendedName>
        <fullName evidence="2">Sfi1 spindle body domain-containing protein</fullName>
    </recommendedName>
</protein>
<evidence type="ECO:0000259" key="2">
    <source>
        <dbReference type="Pfam" id="PF08457"/>
    </source>
</evidence>
<feature type="region of interest" description="Disordered" evidence="1">
    <location>
        <begin position="1"/>
        <end position="22"/>
    </location>
</feature>
<evidence type="ECO:0000313" key="3">
    <source>
        <dbReference type="EMBL" id="TFY66150.1"/>
    </source>
</evidence>
<name>A0A4Y9YWL2_9AGAM</name>
<dbReference type="PANTHER" id="PTHR24216:SF65">
    <property type="entry name" value="PAXILLIN-LIKE PROTEIN 1"/>
    <property type="match status" value="1"/>
</dbReference>
<organism evidence="3 4">
    <name type="scientific">Dentipellis fragilis</name>
    <dbReference type="NCBI Taxonomy" id="205917"/>
    <lineage>
        <taxon>Eukaryota</taxon>
        <taxon>Fungi</taxon>
        <taxon>Dikarya</taxon>
        <taxon>Basidiomycota</taxon>
        <taxon>Agaricomycotina</taxon>
        <taxon>Agaricomycetes</taxon>
        <taxon>Russulales</taxon>
        <taxon>Hericiaceae</taxon>
        <taxon>Dentipellis</taxon>
    </lineage>
</organism>
<dbReference type="OrthoDB" id="1933281at2759"/>
<dbReference type="InterPro" id="IPR013665">
    <property type="entry name" value="Sfi1_dom"/>
</dbReference>
<evidence type="ECO:0000313" key="4">
    <source>
        <dbReference type="Proteomes" id="UP000298327"/>
    </source>
</evidence>
<keyword evidence="4" id="KW-1185">Reference proteome</keyword>
<evidence type="ECO:0000256" key="1">
    <source>
        <dbReference type="SAM" id="MobiDB-lite"/>
    </source>
</evidence>
<dbReference type="STRING" id="205917.A0A4Y9YWL2"/>
<feature type="compositionally biased region" description="Low complexity" evidence="1">
    <location>
        <begin position="965"/>
        <end position="979"/>
    </location>
</feature>
<gene>
    <name evidence="3" type="ORF">EVG20_g4945</name>
</gene>